<proteinExistence type="predicted"/>
<name>A0ABD3PWL7_9STRA</name>
<organism evidence="2 3">
    <name type="scientific">Cyclotella cryptica</name>
    <dbReference type="NCBI Taxonomy" id="29204"/>
    <lineage>
        <taxon>Eukaryota</taxon>
        <taxon>Sar</taxon>
        <taxon>Stramenopiles</taxon>
        <taxon>Ochrophyta</taxon>
        <taxon>Bacillariophyta</taxon>
        <taxon>Coscinodiscophyceae</taxon>
        <taxon>Thalassiosirophycidae</taxon>
        <taxon>Stephanodiscales</taxon>
        <taxon>Stephanodiscaceae</taxon>
        <taxon>Cyclotella</taxon>
    </lineage>
</organism>
<feature type="region of interest" description="Disordered" evidence="1">
    <location>
        <begin position="1"/>
        <end position="86"/>
    </location>
</feature>
<reference evidence="2 3" key="1">
    <citation type="journal article" date="2020" name="G3 (Bethesda)">
        <title>Improved Reference Genome for Cyclotella cryptica CCMP332, a Model for Cell Wall Morphogenesis, Salinity Adaptation, and Lipid Production in Diatoms (Bacillariophyta).</title>
        <authorList>
            <person name="Roberts W.R."/>
            <person name="Downey K.M."/>
            <person name="Ruck E.C."/>
            <person name="Traller J.C."/>
            <person name="Alverson A.J."/>
        </authorList>
    </citation>
    <scope>NUCLEOTIDE SEQUENCE [LARGE SCALE GENOMIC DNA]</scope>
    <source>
        <strain evidence="2 3">CCMP332</strain>
    </source>
</reference>
<gene>
    <name evidence="2" type="ORF">HJC23_013390</name>
</gene>
<sequence>MSSDEYNDDDEDYEYEYTDDEEDDNPPSDEDVTMTMATQDEDDEADRKPSSKKKREMGGGSNKRRSSASGRSDNPNAAPMGGGKLDILDVGGELKLSKNGKLFEINSCSRGFVLRERLLWEVSLAVPLLLQGSRIIGRRF</sequence>
<feature type="compositionally biased region" description="Acidic residues" evidence="1">
    <location>
        <begin position="1"/>
        <end position="32"/>
    </location>
</feature>
<protein>
    <submittedName>
        <fullName evidence="2">Uncharacterized protein</fullName>
    </submittedName>
</protein>
<evidence type="ECO:0000313" key="2">
    <source>
        <dbReference type="EMBL" id="KAL3792116.1"/>
    </source>
</evidence>
<evidence type="ECO:0000313" key="3">
    <source>
        <dbReference type="Proteomes" id="UP001516023"/>
    </source>
</evidence>
<dbReference type="EMBL" id="JABMIG020000105">
    <property type="protein sequence ID" value="KAL3792116.1"/>
    <property type="molecule type" value="Genomic_DNA"/>
</dbReference>
<dbReference type="AlphaFoldDB" id="A0ABD3PWL7"/>
<evidence type="ECO:0000256" key="1">
    <source>
        <dbReference type="SAM" id="MobiDB-lite"/>
    </source>
</evidence>
<keyword evidence="3" id="KW-1185">Reference proteome</keyword>
<accession>A0ABD3PWL7</accession>
<comment type="caution">
    <text evidence="2">The sequence shown here is derived from an EMBL/GenBank/DDBJ whole genome shotgun (WGS) entry which is preliminary data.</text>
</comment>
<dbReference type="Proteomes" id="UP001516023">
    <property type="component" value="Unassembled WGS sequence"/>
</dbReference>